<evidence type="ECO:0000259" key="1">
    <source>
        <dbReference type="Pfam" id="PF01261"/>
    </source>
</evidence>
<dbReference type="InterPro" id="IPR013022">
    <property type="entry name" value="Xyl_isomerase-like_TIM-brl"/>
</dbReference>
<keyword evidence="3" id="KW-1185">Reference proteome</keyword>
<evidence type="ECO:0000313" key="3">
    <source>
        <dbReference type="Proteomes" id="UP000199071"/>
    </source>
</evidence>
<organism evidence="2 3">
    <name type="scientific">Bauldia litoralis</name>
    <dbReference type="NCBI Taxonomy" id="665467"/>
    <lineage>
        <taxon>Bacteria</taxon>
        <taxon>Pseudomonadati</taxon>
        <taxon>Pseudomonadota</taxon>
        <taxon>Alphaproteobacteria</taxon>
        <taxon>Hyphomicrobiales</taxon>
        <taxon>Kaistiaceae</taxon>
        <taxon>Bauldia</taxon>
    </lineage>
</organism>
<dbReference type="PANTHER" id="PTHR12110:SF41">
    <property type="entry name" value="INOSOSE DEHYDRATASE"/>
    <property type="match status" value="1"/>
</dbReference>
<name>A0A1G6CBY1_9HYPH</name>
<dbReference type="InterPro" id="IPR030823">
    <property type="entry name" value="IolE/MocC"/>
</dbReference>
<dbReference type="AlphaFoldDB" id="A0A1G6CBY1"/>
<accession>A0A1G6CBY1</accession>
<dbReference type="InterPro" id="IPR036237">
    <property type="entry name" value="Xyl_isomerase-like_sf"/>
</dbReference>
<proteinExistence type="predicted"/>
<dbReference type="InterPro" id="IPR050312">
    <property type="entry name" value="IolE/XylAMocC-like"/>
</dbReference>
<feature type="domain" description="Xylose isomerase-like TIM barrel" evidence="1">
    <location>
        <begin position="35"/>
        <end position="276"/>
    </location>
</feature>
<gene>
    <name evidence="2" type="ORF">SAMN02982931_02306</name>
</gene>
<dbReference type="STRING" id="665467.SAMN02982931_02306"/>
<dbReference type="EMBL" id="FMXQ01000004">
    <property type="protein sequence ID" value="SDB30400.1"/>
    <property type="molecule type" value="Genomic_DNA"/>
</dbReference>
<protein>
    <submittedName>
        <fullName evidence="2">2-keto-myo-inositol dehydratase</fullName>
    </submittedName>
</protein>
<dbReference type="Pfam" id="PF01261">
    <property type="entry name" value="AP_endonuc_2"/>
    <property type="match status" value="1"/>
</dbReference>
<dbReference type="Gene3D" id="3.20.20.150">
    <property type="entry name" value="Divalent-metal-dependent TIM barrel enzymes"/>
    <property type="match status" value="1"/>
</dbReference>
<evidence type="ECO:0000313" key="2">
    <source>
        <dbReference type="EMBL" id="SDB30400.1"/>
    </source>
</evidence>
<dbReference type="PANTHER" id="PTHR12110">
    <property type="entry name" value="HYDROXYPYRUVATE ISOMERASE"/>
    <property type="match status" value="1"/>
</dbReference>
<sequence>MPTAGPVHLGVAPIAWSNNDMLELGGETSLETCLKETRKAGFTGTETGVKFPMDPKVLGPILKKHRLKLISGWFSGELLKRSVKAERERMLAQIDTYKALGAPAYVYAETTGTVQNVMDAPLSSRPRMAAEDFPAYGRKLTELAEWMADYGVPMTYHHHMGTIVETQREIDLLMANTGEAVGLLLDTGHLAFAGGDIVETTRKHGRRINHVHCKDLRPDVLKTVRQKDQSFLSAVLDGVFTVPGDGYIDFHAFARVLADIGYEGWVVVEAEQDPAKAPPYEYSLMGRRHLTSAFAAAGYPIT</sequence>
<dbReference type="NCBIfam" id="TIGR04379">
    <property type="entry name" value="myo_inos_iolE"/>
    <property type="match status" value="1"/>
</dbReference>
<dbReference type="SUPFAM" id="SSF51658">
    <property type="entry name" value="Xylose isomerase-like"/>
    <property type="match status" value="1"/>
</dbReference>
<dbReference type="Proteomes" id="UP000199071">
    <property type="component" value="Unassembled WGS sequence"/>
</dbReference>
<dbReference type="RefSeq" id="WP_090876574.1">
    <property type="nucleotide sequence ID" value="NZ_FMXQ01000004.1"/>
</dbReference>
<reference evidence="2 3" key="1">
    <citation type="submission" date="2016-10" db="EMBL/GenBank/DDBJ databases">
        <authorList>
            <person name="de Groot N.N."/>
        </authorList>
    </citation>
    <scope>NUCLEOTIDE SEQUENCE [LARGE SCALE GENOMIC DNA]</scope>
    <source>
        <strain evidence="2 3">ATCC 35022</strain>
    </source>
</reference>
<dbReference type="OrthoDB" id="9804047at2"/>